<evidence type="ECO:0000256" key="1">
    <source>
        <dbReference type="ARBA" id="ARBA00004651"/>
    </source>
</evidence>
<dbReference type="EMBL" id="CP020715">
    <property type="protein sequence ID" value="ARJ04152.1"/>
    <property type="molecule type" value="Genomic_DNA"/>
</dbReference>
<gene>
    <name evidence="6" type="ORF">B5808_02110</name>
</gene>
<name>A0A1X9LI07_9MICO</name>
<dbReference type="PANTHER" id="PTHR47089">
    <property type="entry name" value="ABC TRANSPORTER, PERMEASE PROTEIN"/>
    <property type="match status" value="1"/>
</dbReference>
<dbReference type="AlphaFoldDB" id="A0A1X9LI07"/>
<dbReference type="SUPFAM" id="SSF81345">
    <property type="entry name" value="ABC transporter involved in vitamin B12 uptake, BtuC"/>
    <property type="match status" value="1"/>
</dbReference>
<keyword evidence="7" id="KW-1185">Reference proteome</keyword>
<sequence>MSIDTEAELKPSAQRREPMGTKQSRGRSIVDGLVRSILPVLLALIVAGFIMLAMGSSPLAFFQGVWTYGLSGGNWQRSLVLMAPLVIIAVGLIVAFRGQLWNLGYNGQYLLGAVVASGVGPSLFAVMPAWLATLIIFVGAILVGAVWSLIPAILKARYGTNEIITSLVMSFIGVGIANLLIKGPFKDPSTPQPQTAVIPDDQLLPYIPGTQIHVGFIIAIVLAIVAQFVLTRTSFGLRMDVFGASPKAARHVGINSTWMVILLFALSSGLIAFAGSIDVLGQYSYQRANWDPHYGDAIMPFVFLARLSPLAAIPLVAFYAILATGGTLAAQQAGLNVDFLLVIVGLILLFMTITEYVGERRRLGQSYLPAGLRRTLVRPFQRDGRGSL</sequence>
<dbReference type="KEGG" id="cphy:B5808_02110"/>
<keyword evidence="2" id="KW-1003">Cell membrane</keyword>
<dbReference type="InterPro" id="IPR037294">
    <property type="entry name" value="ABC_BtuC-like"/>
</dbReference>
<evidence type="ECO:0000256" key="5">
    <source>
        <dbReference type="ARBA" id="ARBA00023136"/>
    </source>
</evidence>
<protein>
    <submittedName>
        <fullName evidence="6">Uncharacterized protein</fullName>
    </submittedName>
</protein>
<dbReference type="Pfam" id="PF02653">
    <property type="entry name" value="BPD_transp_2"/>
    <property type="match status" value="1"/>
</dbReference>
<evidence type="ECO:0000313" key="6">
    <source>
        <dbReference type="EMBL" id="ARJ04152.1"/>
    </source>
</evidence>
<keyword evidence="4" id="KW-1133">Transmembrane helix</keyword>
<evidence type="ECO:0000256" key="3">
    <source>
        <dbReference type="ARBA" id="ARBA00022692"/>
    </source>
</evidence>
<evidence type="ECO:0000256" key="2">
    <source>
        <dbReference type="ARBA" id="ARBA00022475"/>
    </source>
</evidence>
<keyword evidence="5" id="KW-0472">Membrane</keyword>
<keyword evidence="3" id="KW-0812">Transmembrane</keyword>
<dbReference type="InterPro" id="IPR001851">
    <property type="entry name" value="ABC_transp_permease"/>
</dbReference>
<dbReference type="STRING" id="1619308.B5808_02110"/>
<accession>A0A1X9LI07</accession>
<proteinExistence type="predicted"/>
<comment type="subcellular location">
    <subcellularLocation>
        <location evidence="1">Cell membrane</location>
        <topology evidence="1">Multi-pass membrane protein</topology>
    </subcellularLocation>
</comment>
<evidence type="ECO:0000313" key="7">
    <source>
        <dbReference type="Proteomes" id="UP000192775"/>
    </source>
</evidence>
<organism evidence="6 7">
    <name type="scientific">Cnuibacter physcomitrellae</name>
    <dbReference type="NCBI Taxonomy" id="1619308"/>
    <lineage>
        <taxon>Bacteria</taxon>
        <taxon>Bacillati</taxon>
        <taxon>Actinomycetota</taxon>
        <taxon>Actinomycetes</taxon>
        <taxon>Micrococcales</taxon>
        <taxon>Microbacteriaceae</taxon>
        <taxon>Cnuibacter</taxon>
    </lineage>
</organism>
<dbReference type="GO" id="GO:0022857">
    <property type="term" value="F:transmembrane transporter activity"/>
    <property type="evidence" value="ECO:0007669"/>
    <property type="project" value="InterPro"/>
</dbReference>
<dbReference type="Proteomes" id="UP000192775">
    <property type="component" value="Chromosome"/>
</dbReference>
<dbReference type="GO" id="GO:0005886">
    <property type="term" value="C:plasma membrane"/>
    <property type="evidence" value="ECO:0007669"/>
    <property type="project" value="UniProtKB-SubCell"/>
</dbReference>
<dbReference type="RefSeq" id="WP_085018011.1">
    <property type="nucleotide sequence ID" value="NZ_BMHD01000001.1"/>
</dbReference>
<dbReference type="CDD" id="cd06580">
    <property type="entry name" value="TM_PBP1_transp_TpRbsC_like"/>
    <property type="match status" value="1"/>
</dbReference>
<evidence type="ECO:0000256" key="4">
    <source>
        <dbReference type="ARBA" id="ARBA00022989"/>
    </source>
</evidence>
<reference evidence="6 7" key="1">
    <citation type="submission" date="2017-04" db="EMBL/GenBank/DDBJ databases">
        <authorList>
            <person name="Afonso C.L."/>
            <person name="Miller P.J."/>
            <person name="Scott M.A."/>
            <person name="Spackman E."/>
            <person name="Goraichik I."/>
            <person name="Dimitrov K.M."/>
            <person name="Suarez D.L."/>
            <person name="Swayne D.E."/>
        </authorList>
    </citation>
    <scope>NUCLEOTIDE SEQUENCE [LARGE SCALE GENOMIC DNA]</scope>
    <source>
        <strain evidence="7">XA(T)</strain>
    </source>
</reference>
<dbReference type="PANTHER" id="PTHR47089:SF1">
    <property type="entry name" value="GUANOSINE ABC TRANSPORTER PERMEASE PROTEIN NUPP"/>
    <property type="match status" value="1"/>
</dbReference>